<feature type="non-terminal residue" evidence="1">
    <location>
        <position position="1"/>
    </location>
</feature>
<gene>
    <name evidence="1" type="ORF">METZ01_LOCUS373764</name>
</gene>
<protein>
    <recommendedName>
        <fullName evidence="2">DUF1800 domain-containing protein</fullName>
    </recommendedName>
</protein>
<dbReference type="EMBL" id="UINC01136251">
    <property type="protein sequence ID" value="SVD20910.1"/>
    <property type="molecule type" value="Genomic_DNA"/>
</dbReference>
<evidence type="ECO:0000313" key="1">
    <source>
        <dbReference type="EMBL" id="SVD20910.1"/>
    </source>
</evidence>
<accession>A0A382TFJ2</accession>
<evidence type="ECO:0008006" key="2">
    <source>
        <dbReference type="Google" id="ProtNLM"/>
    </source>
</evidence>
<sequence length="269" mass="30240">PWEFEYKAEDHDDGEKLFLGHRGRYNGEDIIDLIMKHPATTRFVARHLYNFFVGDEVQVPSWQDVAPRDPVALNIIGEAFQSSNYDIRSTLRVIFNSDFFKDESNWYTKVKSPIELVASTIRLIDDHGYPKPGLVAIAQHTEFQGQTILNPPSVEGWHTGQEWINSGSLVARINFAADRVGDIDMPGINSIVQRLSETGDMSSAELVDGCLDLMGPVKLNGTTREELIAHVDNDGSVTRGTTEEEHSVFSRRVCEVLQIIAATREYQFG</sequence>
<dbReference type="InterPro" id="IPR014917">
    <property type="entry name" value="DUF1800"/>
</dbReference>
<reference evidence="1" key="1">
    <citation type="submission" date="2018-05" db="EMBL/GenBank/DDBJ databases">
        <authorList>
            <person name="Lanie J.A."/>
            <person name="Ng W.-L."/>
            <person name="Kazmierczak K.M."/>
            <person name="Andrzejewski T.M."/>
            <person name="Davidsen T.M."/>
            <person name="Wayne K.J."/>
            <person name="Tettelin H."/>
            <person name="Glass J.I."/>
            <person name="Rusch D."/>
            <person name="Podicherti R."/>
            <person name="Tsui H.-C.T."/>
            <person name="Winkler M.E."/>
        </authorList>
    </citation>
    <scope>NUCLEOTIDE SEQUENCE</scope>
</reference>
<proteinExistence type="predicted"/>
<dbReference type="AlphaFoldDB" id="A0A382TFJ2"/>
<name>A0A382TFJ2_9ZZZZ</name>
<organism evidence="1">
    <name type="scientific">marine metagenome</name>
    <dbReference type="NCBI Taxonomy" id="408172"/>
    <lineage>
        <taxon>unclassified sequences</taxon>
        <taxon>metagenomes</taxon>
        <taxon>ecological metagenomes</taxon>
    </lineage>
</organism>
<dbReference type="Pfam" id="PF08811">
    <property type="entry name" value="DUF1800"/>
    <property type="match status" value="1"/>
</dbReference>